<proteinExistence type="inferred from homology"/>
<evidence type="ECO:0000259" key="6">
    <source>
        <dbReference type="PROSITE" id="PS51898"/>
    </source>
</evidence>
<accession>A0A0M2JZ89</accession>
<dbReference type="InterPro" id="IPR050090">
    <property type="entry name" value="Tyrosine_recombinase_XerCD"/>
</dbReference>
<dbReference type="InterPro" id="IPR013762">
    <property type="entry name" value="Integrase-like_cat_sf"/>
</dbReference>
<dbReference type="InterPro" id="IPR010998">
    <property type="entry name" value="Integrase_recombinase_N"/>
</dbReference>
<evidence type="ECO:0000259" key="7">
    <source>
        <dbReference type="PROSITE" id="PS51900"/>
    </source>
</evidence>
<dbReference type="Gene3D" id="1.10.150.130">
    <property type="match status" value="1"/>
</dbReference>
<dbReference type="PANTHER" id="PTHR30349:SF64">
    <property type="entry name" value="PROPHAGE INTEGRASE INTD-RELATED"/>
    <property type="match status" value="1"/>
</dbReference>
<comment type="caution">
    <text evidence="8">The sequence shown here is derived from an EMBL/GenBank/DDBJ whole genome shotgun (WGS) entry which is preliminary data.</text>
</comment>
<dbReference type="PANTHER" id="PTHR30349">
    <property type="entry name" value="PHAGE INTEGRASE-RELATED"/>
    <property type="match status" value="1"/>
</dbReference>
<dbReference type="EMBL" id="LAUZ02000035">
    <property type="protein sequence ID" value="KKF01931.1"/>
    <property type="molecule type" value="Genomic_DNA"/>
</dbReference>
<evidence type="ECO:0000256" key="4">
    <source>
        <dbReference type="ARBA" id="ARBA00023172"/>
    </source>
</evidence>
<dbReference type="PROSITE" id="PS51900">
    <property type="entry name" value="CB"/>
    <property type="match status" value="1"/>
</dbReference>
<dbReference type="Pfam" id="PF14659">
    <property type="entry name" value="Phage_int_SAM_3"/>
    <property type="match status" value="1"/>
</dbReference>
<dbReference type="Gene3D" id="1.10.443.10">
    <property type="entry name" value="Intergrase catalytic core"/>
    <property type="match status" value="1"/>
</dbReference>
<feature type="domain" description="Core-binding (CB)" evidence="7">
    <location>
        <begin position="75"/>
        <end position="153"/>
    </location>
</feature>
<evidence type="ECO:0000313" key="9">
    <source>
        <dbReference type="Proteomes" id="UP000034150"/>
    </source>
</evidence>
<evidence type="ECO:0000256" key="2">
    <source>
        <dbReference type="ARBA" id="ARBA00022908"/>
    </source>
</evidence>
<keyword evidence="9" id="KW-1185">Reference proteome</keyword>
<keyword evidence="4" id="KW-0233">DNA recombination</keyword>
<comment type="similarity">
    <text evidence="1">Belongs to the 'phage' integrase family.</text>
</comment>
<dbReference type="InterPro" id="IPR004107">
    <property type="entry name" value="Integrase_SAM-like_N"/>
</dbReference>
<gene>
    <name evidence="8" type="ORF">WN67_10975</name>
</gene>
<dbReference type="InterPro" id="IPR058717">
    <property type="entry name" value="Phage_L5_Integrase_N"/>
</dbReference>
<dbReference type="RefSeq" id="WP_046363062.1">
    <property type="nucleotide sequence ID" value="NZ_LAUZ02000035.1"/>
</dbReference>
<sequence>MTQGKTRDRRKFGRIRQFKSGRWQASYLGPDANLYIAPATFDAKIDAEAWLTDRRREIDRELWSPSSGQEERPSASFGEYAEAWLTQRGIKDRTREHYRKLLDNHILDTFREAQLRDITPLSVRRWYATTAVGTPTMRAHAYSLLRAIMQTALADDLIDANPCRITGASTARRVHKIRPATLSELAAITQAMPDAYQAFILMAAWLAMRFGELTELRRKDVDLVDEVVRVRRAVVRAGDDFKVTTPKSDAGIRDISIPPHLVPVIEKHLDTHVGAGAGALLFPSVGDPQRHLAPSALYRMFYKAREAAGRPDLRVHDLRHSGAVLAASTGATLAELMGRLGHSSPQAALRYQHVAGGRDREIAALLSKIATRDRG</sequence>
<feature type="domain" description="Tyr recombinase" evidence="6">
    <location>
        <begin position="175"/>
        <end position="364"/>
    </location>
</feature>
<protein>
    <submittedName>
        <fullName evidence="8">Integrase</fullName>
    </submittedName>
</protein>
<dbReference type="PATRIC" id="fig|1807.13.peg.3244"/>
<dbReference type="AlphaFoldDB" id="A0A0M2JZ89"/>
<dbReference type="SUPFAM" id="SSF56349">
    <property type="entry name" value="DNA breaking-rejoining enzymes"/>
    <property type="match status" value="1"/>
</dbReference>
<evidence type="ECO:0000313" key="8">
    <source>
        <dbReference type="EMBL" id="KKF01931.1"/>
    </source>
</evidence>
<evidence type="ECO:0000256" key="3">
    <source>
        <dbReference type="ARBA" id="ARBA00023125"/>
    </source>
</evidence>
<reference evidence="8 9" key="1">
    <citation type="journal article" date="2015" name="Genome Announc.">
        <title>Draft Genome Sequence of Mycobacterium obuense Strain UC1, Isolated from Patient Sputum.</title>
        <authorList>
            <person name="Greninger A.L."/>
            <person name="Cunningham G."/>
            <person name="Hsu E.D."/>
            <person name="Yu J.M."/>
            <person name="Chiu C.Y."/>
            <person name="Miller S."/>
        </authorList>
    </citation>
    <scope>NUCLEOTIDE SEQUENCE [LARGE SCALE GENOMIC DNA]</scope>
    <source>
        <strain evidence="8 9">UC1</strain>
    </source>
</reference>
<dbReference type="OrthoDB" id="1822491at2"/>
<dbReference type="InterPro" id="IPR011010">
    <property type="entry name" value="DNA_brk_join_enz"/>
</dbReference>
<dbReference type="GO" id="GO:0006310">
    <property type="term" value="P:DNA recombination"/>
    <property type="evidence" value="ECO:0007669"/>
    <property type="project" value="UniProtKB-KW"/>
</dbReference>
<dbReference type="Proteomes" id="UP000034150">
    <property type="component" value="Unassembled WGS sequence"/>
</dbReference>
<dbReference type="GO" id="GO:0015074">
    <property type="term" value="P:DNA integration"/>
    <property type="evidence" value="ECO:0007669"/>
    <property type="project" value="UniProtKB-KW"/>
</dbReference>
<dbReference type="GO" id="GO:0003677">
    <property type="term" value="F:DNA binding"/>
    <property type="evidence" value="ECO:0007669"/>
    <property type="project" value="UniProtKB-UniRule"/>
</dbReference>
<dbReference type="Pfam" id="PF00589">
    <property type="entry name" value="Phage_integrase"/>
    <property type="match status" value="1"/>
</dbReference>
<dbReference type="Pfam" id="PF26003">
    <property type="entry name" value="Integrase_N_phage"/>
    <property type="match status" value="1"/>
</dbReference>
<evidence type="ECO:0000256" key="1">
    <source>
        <dbReference type="ARBA" id="ARBA00008857"/>
    </source>
</evidence>
<evidence type="ECO:0000256" key="5">
    <source>
        <dbReference type="PROSITE-ProRule" id="PRU01248"/>
    </source>
</evidence>
<organism evidence="8 9">
    <name type="scientific">Mycolicibacterium obuense</name>
    <dbReference type="NCBI Taxonomy" id="1807"/>
    <lineage>
        <taxon>Bacteria</taxon>
        <taxon>Bacillati</taxon>
        <taxon>Actinomycetota</taxon>
        <taxon>Actinomycetes</taxon>
        <taxon>Mycobacteriales</taxon>
        <taxon>Mycobacteriaceae</taxon>
        <taxon>Mycolicibacterium</taxon>
    </lineage>
</organism>
<dbReference type="InterPro" id="IPR044068">
    <property type="entry name" value="CB"/>
</dbReference>
<dbReference type="InterPro" id="IPR002104">
    <property type="entry name" value="Integrase_catalytic"/>
</dbReference>
<keyword evidence="2" id="KW-0229">DNA integration</keyword>
<keyword evidence="3 5" id="KW-0238">DNA-binding</keyword>
<name>A0A0M2JZ89_9MYCO</name>
<dbReference type="PROSITE" id="PS51898">
    <property type="entry name" value="TYR_RECOMBINASE"/>
    <property type="match status" value="1"/>
</dbReference>